<reference evidence="2" key="1">
    <citation type="submission" date="2021-03" db="EMBL/GenBank/DDBJ databases">
        <title>Draft genome sequence of rust myrtle Austropuccinia psidii MF-1, a brazilian biotype.</title>
        <authorList>
            <person name="Quecine M.C."/>
            <person name="Pachon D.M.R."/>
            <person name="Bonatelli M.L."/>
            <person name="Correr F.H."/>
            <person name="Franceschini L.M."/>
            <person name="Leite T.F."/>
            <person name="Margarido G.R.A."/>
            <person name="Almeida C.A."/>
            <person name="Ferrarezi J.A."/>
            <person name="Labate C.A."/>
        </authorList>
    </citation>
    <scope>NUCLEOTIDE SEQUENCE</scope>
    <source>
        <strain evidence="2">MF-1</strain>
    </source>
</reference>
<sequence>MFSSNLLLPGLTASMLLFACQVLFAAANRGGWDSSGPTKHMRCETSFSFNTEMGASCGDISGTYRCDHTSCNVPNLDRKQNLTLSALLFDNCHSKGRRWTKVRAISFKIPPNMKEIDVLKGDAVSPLVRLPLSGVACDWSELRPECDRCDSYRNH</sequence>
<keyword evidence="3" id="KW-1185">Reference proteome</keyword>
<evidence type="ECO:0008006" key="4">
    <source>
        <dbReference type="Google" id="ProtNLM"/>
    </source>
</evidence>
<keyword evidence="1" id="KW-0732">Signal</keyword>
<feature type="signal peptide" evidence="1">
    <location>
        <begin position="1"/>
        <end position="27"/>
    </location>
</feature>
<dbReference type="EMBL" id="AVOT02064621">
    <property type="protein sequence ID" value="MBW0556969.1"/>
    <property type="molecule type" value="Genomic_DNA"/>
</dbReference>
<accession>A0A9Q3PCW7</accession>
<comment type="caution">
    <text evidence="2">The sequence shown here is derived from an EMBL/GenBank/DDBJ whole genome shotgun (WGS) entry which is preliminary data.</text>
</comment>
<protein>
    <recommendedName>
        <fullName evidence="4">Cyanovirin-N domain-containing protein</fullName>
    </recommendedName>
</protein>
<evidence type="ECO:0000313" key="2">
    <source>
        <dbReference type="EMBL" id="MBW0556969.1"/>
    </source>
</evidence>
<proteinExistence type="predicted"/>
<evidence type="ECO:0000313" key="3">
    <source>
        <dbReference type="Proteomes" id="UP000765509"/>
    </source>
</evidence>
<dbReference type="AlphaFoldDB" id="A0A9Q3PCW7"/>
<dbReference type="Proteomes" id="UP000765509">
    <property type="component" value="Unassembled WGS sequence"/>
</dbReference>
<feature type="chain" id="PRO_5040455216" description="Cyanovirin-N domain-containing protein" evidence="1">
    <location>
        <begin position="28"/>
        <end position="155"/>
    </location>
</feature>
<name>A0A9Q3PCW7_9BASI</name>
<organism evidence="2 3">
    <name type="scientific">Austropuccinia psidii MF-1</name>
    <dbReference type="NCBI Taxonomy" id="1389203"/>
    <lineage>
        <taxon>Eukaryota</taxon>
        <taxon>Fungi</taxon>
        <taxon>Dikarya</taxon>
        <taxon>Basidiomycota</taxon>
        <taxon>Pucciniomycotina</taxon>
        <taxon>Pucciniomycetes</taxon>
        <taxon>Pucciniales</taxon>
        <taxon>Sphaerophragmiaceae</taxon>
        <taxon>Austropuccinia</taxon>
    </lineage>
</organism>
<gene>
    <name evidence="2" type="ORF">O181_096684</name>
</gene>
<evidence type="ECO:0000256" key="1">
    <source>
        <dbReference type="SAM" id="SignalP"/>
    </source>
</evidence>